<dbReference type="Proteomes" id="UP000184233">
    <property type="component" value="Unassembled WGS sequence"/>
</dbReference>
<evidence type="ECO:0000259" key="2">
    <source>
        <dbReference type="Pfam" id="PF01569"/>
    </source>
</evidence>
<gene>
    <name evidence="3" type="ORF">BGO89_10205</name>
</gene>
<dbReference type="SUPFAM" id="SSF48317">
    <property type="entry name" value="Acid phosphatase/Vanadium-dependent haloperoxidase"/>
    <property type="match status" value="1"/>
</dbReference>
<proteinExistence type="predicted"/>
<dbReference type="PANTHER" id="PTHR34599">
    <property type="entry name" value="PEROXIDASE-RELATED"/>
    <property type="match status" value="1"/>
</dbReference>
<dbReference type="EMBL" id="MKVH01000024">
    <property type="protein sequence ID" value="OJX57348.1"/>
    <property type="molecule type" value="Genomic_DNA"/>
</dbReference>
<accession>A0A1M3KY62</accession>
<evidence type="ECO:0000256" key="1">
    <source>
        <dbReference type="SAM" id="SignalP"/>
    </source>
</evidence>
<dbReference type="Gene3D" id="1.10.606.20">
    <property type="match status" value="1"/>
</dbReference>
<dbReference type="AlphaFoldDB" id="A0A1M3KY62"/>
<feature type="domain" description="Phosphatidic acid phosphatase type 2/haloperoxidase" evidence="2">
    <location>
        <begin position="299"/>
        <end position="430"/>
    </location>
</feature>
<dbReference type="InterPro" id="IPR052559">
    <property type="entry name" value="V-haloperoxidase"/>
</dbReference>
<dbReference type="PANTHER" id="PTHR34599:SF1">
    <property type="entry name" value="PHOSPHATIDIC ACID PHOSPHATASE TYPE 2_HALOPEROXIDASE DOMAIN-CONTAINING PROTEIN"/>
    <property type="match status" value="1"/>
</dbReference>
<reference evidence="3 4" key="1">
    <citation type="submission" date="2016-09" db="EMBL/GenBank/DDBJ databases">
        <title>Genome-resolved meta-omics ties microbial dynamics to process performance in biotechnology for thiocyanate degradation.</title>
        <authorList>
            <person name="Kantor R.S."/>
            <person name="Huddy R.J."/>
            <person name="Iyer R."/>
            <person name="Thomas B.C."/>
            <person name="Brown C.T."/>
            <person name="Anantharaman K."/>
            <person name="Tringe S."/>
            <person name="Hettich R.L."/>
            <person name="Harrison S.T."/>
            <person name="Banfield J.F."/>
        </authorList>
    </citation>
    <scope>NUCLEOTIDE SEQUENCE [LARGE SCALE GENOMIC DNA]</scope>
    <source>
        <strain evidence="3">59-99</strain>
    </source>
</reference>
<name>A0A1M3KY62_9BACT</name>
<dbReference type="STRING" id="1895771.BGO89_10205"/>
<sequence>MKQISLFLLLILMSWMPVSAQLDGATLVHEWNRLVIDVIMEDGFGPPIAARIHTYANLAGYQAAFYAEPGYVSLVGKLNGFKECPVPDKNKTYDWRVSAIAAYQTACSKLLYRINFSDSLANVQFKKLQGVVDADVFERSKLFGTAVGKAINAYAKADGFPRTQGLPDWEWPRCDSCWEPTPPNFAKPLSPYCGTVRTIVLKKAEQFPVEPNVPFSTRKGSPFYKAAYEVYMTGKNLTPEQKEIANFWNDNPVVTSYRGHFVYNSRQISPGGHWMNIAQEVMLKEKTGMVKSMEVYTMLASALFDAFTACWAEKFKSNLIRPVTYINKYIDVSWEPFLQTPPFPEHASGHSTITAAAAVVLTHHFGDMPFVDSTEVPFGFPPRSFKSFKHASEEAGISRMYGGIHYRRACDAGAQHGTMIGNEVVAVMKMKEE</sequence>
<keyword evidence="1" id="KW-0732">Signal</keyword>
<protein>
    <recommendedName>
        <fullName evidence="2">Phosphatidic acid phosphatase type 2/haloperoxidase domain-containing protein</fullName>
    </recommendedName>
</protein>
<organism evidence="3 4">
    <name type="scientific">Candidatus Kapaibacterium thiocyanatum</name>
    <dbReference type="NCBI Taxonomy" id="1895771"/>
    <lineage>
        <taxon>Bacteria</taxon>
        <taxon>Pseudomonadati</taxon>
        <taxon>Candidatus Kapaibacteriota</taxon>
        <taxon>Candidatus Kapaibacteriia</taxon>
        <taxon>Candidatus Kapaibacteriales</taxon>
        <taxon>Candidatus Kapaibacteriaceae</taxon>
        <taxon>Candidatus Kapaibacterium</taxon>
    </lineage>
</organism>
<dbReference type="Pfam" id="PF01569">
    <property type="entry name" value="PAP2"/>
    <property type="match status" value="1"/>
</dbReference>
<feature type="chain" id="PRO_5013154978" description="Phosphatidic acid phosphatase type 2/haloperoxidase domain-containing protein" evidence="1">
    <location>
        <begin position="21"/>
        <end position="433"/>
    </location>
</feature>
<dbReference type="InterPro" id="IPR036938">
    <property type="entry name" value="PAP2/HPO_sf"/>
</dbReference>
<evidence type="ECO:0000313" key="4">
    <source>
        <dbReference type="Proteomes" id="UP000184233"/>
    </source>
</evidence>
<dbReference type="InterPro" id="IPR000326">
    <property type="entry name" value="PAP2/HPO"/>
</dbReference>
<comment type="caution">
    <text evidence="3">The sequence shown here is derived from an EMBL/GenBank/DDBJ whole genome shotgun (WGS) entry which is preliminary data.</text>
</comment>
<evidence type="ECO:0000313" key="3">
    <source>
        <dbReference type="EMBL" id="OJX57348.1"/>
    </source>
</evidence>
<dbReference type="CDD" id="cd03398">
    <property type="entry name" value="PAP2_haloperoxidase"/>
    <property type="match status" value="1"/>
</dbReference>
<feature type="signal peptide" evidence="1">
    <location>
        <begin position="1"/>
        <end position="20"/>
    </location>
</feature>